<reference evidence="4" key="1">
    <citation type="journal article" date="2020" name="Nat. Commun.">
        <title>Genome assembly of wild tea tree DASZ reveals pedigree and selection history of tea varieties.</title>
        <authorList>
            <person name="Zhang W."/>
            <person name="Zhang Y."/>
            <person name="Qiu H."/>
            <person name="Guo Y."/>
            <person name="Wan H."/>
            <person name="Zhang X."/>
            <person name="Scossa F."/>
            <person name="Alseekh S."/>
            <person name="Zhang Q."/>
            <person name="Wang P."/>
            <person name="Xu L."/>
            <person name="Schmidt M.H."/>
            <person name="Jia X."/>
            <person name="Li D."/>
            <person name="Zhu A."/>
            <person name="Guo F."/>
            <person name="Chen W."/>
            <person name="Ni D."/>
            <person name="Usadel B."/>
            <person name="Fernie A.R."/>
            <person name="Wen W."/>
        </authorList>
    </citation>
    <scope>NUCLEOTIDE SEQUENCE [LARGE SCALE GENOMIC DNA]</scope>
    <source>
        <strain evidence="4">cv. G240</strain>
    </source>
</reference>
<keyword evidence="4" id="KW-1185">Reference proteome</keyword>
<dbReference type="PANTHER" id="PTHR23222">
    <property type="entry name" value="PROHIBITIN"/>
    <property type="match status" value="1"/>
</dbReference>
<reference evidence="3 4" key="2">
    <citation type="submission" date="2020-07" db="EMBL/GenBank/DDBJ databases">
        <title>Genome assembly of wild tea tree DASZ reveals pedigree and selection history of tea varieties.</title>
        <authorList>
            <person name="Zhang W."/>
        </authorList>
    </citation>
    <scope>NUCLEOTIDE SEQUENCE [LARGE SCALE GENOMIC DNA]</scope>
    <source>
        <strain evidence="4">cv. G240</strain>
        <tissue evidence="3">Leaf</tissue>
    </source>
</reference>
<evidence type="ECO:0000256" key="1">
    <source>
        <dbReference type="ARBA" id="ARBA00009658"/>
    </source>
</evidence>
<dbReference type="GO" id="GO:0005743">
    <property type="term" value="C:mitochondrial inner membrane"/>
    <property type="evidence" value="ECO:0007669"/>
    <property type="project" value="UniProtKB-SubCell"/>
</dbReference>
<comment type="similarity">
    <text evidence="1 2">Belongs to the prohibitin family.</text>
</comment>
<comment type="subcellular location">
    <subcellularLocation>
        <location evidence="2">Mitochondrion inner membrane</location>
    </subcellularLocation>
</comment>
<dbReference type="PANTHER" id="PTHR23222:SF0">
    <property type="entry name" value="PROHIBITIN 1"/>
    <property type="match status" value="1"/>
</dbReference>
<keyword evidence="2" id="KW-0496">Mitochondrion</keyword>
<dbReference type="SUPFAM" id="SSF117892">
    <property type="entry name" value="Band 7/SPFH domain"/>
    <property type="match status" value="1"/>
</dbReference>
<dbReference type="EMBL" id="JACBKZ010000013">
    <property type="protein sequence ID" value="KAF5934686.1"/>
    <property type="molecule type" value="Genomic_DNA"/>
</dbReference>
<name>A0A7J7G5W0_CAMSI</name>
<proteinExistence type="inferred from homology"/>
<evidence type="ECO:0000313" key="4">
    <source>
        <dbReference type="Proteomes" id="UP000593564"/>
    </source>
</evidence>
<dbReference type="InterPro" id="IPR036013">
    <property type="entry name" value="Band_7/SPFH_dom_sf"/>
</dbReference>
<dbReference type="AlphaFoldDB" id="A0A7J7G5W0"/>
<gene>
    <name evidence="3" type="ORF">HYC85_025815</name>
</gene>
<dbReference type="InterPro" id="IPR000163">
    <property type="entry name" value="Prohibitin"/>
</dbReference>
<dbReference type="GO" id="GO:0007005">
    <property type="term" value="P:mitochondrion organization"/>
    <property type="evidence" value="ECO:0007669"/>
    <property type="project" value="TreeGrafter"/>
</dbReference>
<protein>
    <recommendedName>
        <fullName evidence="2">Prohibitin</fullName>
    </recommendedName>
</protein>
<keyword evidence="2" id="KW-0999">Mitochondrion inner membrane</keyword>
<evidence type="ECO:0000256" key="2">
    <source>
        <dbReference type="RuleBase" id="RU366048"/>
    </source>
</evidence>
<dbReference type="PRINTS" id="PR00679">
    <property type="entry name" value="PROHIBITIN"/>
</dbReference>
<accession>A0A7J7G5W0</accession>
<organism evidence="3 4">
    <name type="scientific">Camellia sinensis</name>
    <name type="common">Tea plant</name>
    <name type="synonym">Thea sinensis</name>
    <dbReference type="NCBI Taxonomy" id="4442"/>
    <lineage>
        <taxon>Eukaryota</taxon>
        <taxon>Viridiplantae</taxon>
        <taxon>Streptophyta</taxon>
        <taxon>Embryophyta</taxon>
        <taxon>Tracheophyta</taxon>
        <taxon>Spermatophyta</taxon>
        <taxon>Magnoliopsida</taxon>
        <taxon>eudicotyledons</taxon>
        <taxon>Gunneridae</taxon>
        <taxon>Pentapetalae</taxon>
        <taxon>asterids</taxon>
        <taxon>Ericales</taxon>
        <taxon>Theaceae</taxon>
        <taxon>Camellia</taxon>
    </lineage>
</organism>
<sequence>MAPKAFIFDIRTRFHTFSSISGTKDLQRVNLILRVLSRPEVSQFSPNLPNPRPQIRREILKAVVAQFNTDHLFTERPSVFALVHKSLVRCAKDFNIVLDDVVITHLSSPRPWSRSRWRSRRQRGRNSWWPKRSRKLAAIIRAESESEAAKLISDATAAAGMGLIKLRKIEALRGLPA</sequence>
<keyword evidence="2" id="KW-0472">Membrane</keyword>
<comment type="caution">
    <text evidence="3">The sequence shown here is derived from an EMBL/GenBank/DDBJ whole genome shotgun (WGS) entry which is preliminary data.</text>
</comment>
<evidence type="ECO:0000313" key="3">
    <source>
        <dbReference type="EMBL" id="KAF5934686.1"/>
    </source>
</evidence>
<dbReference type="Proteomes" id="UP000593564">
    <property type="component" value="Unassembled WGS sequence"/>
</dbReference>